<feature type="domain" description="C2" evidence="2">
    <location>
        <begin position="99"/>
        <end position="223"/>
    </location>
</feature>
<dbReference type="PROSITE" id="PS50004">
    <property type="entry name" value="C2"/>
    <property type="match status" value="1"/>
</dbReference>
<dbReference type="Proteomes" id="UP000001876">
    <property type="component" value="Unassembled WGS sequence"/>
</dbReference>
<dbReference type="SMART" id="SM00239">
    <property type="entry name" value="C2"/>
    <property type="match status" value="1"/>
</dbReference>
<dbReference type="CDD" id="cd00030">
    <property type="entry name" value="C2"/>
    <property type="match status" value="1"/>
</dbReference>
<accession>C1N6A9</accession>
<dbReference type="Pfam" id="PF00168">
    <property type="entry name" value="C2"/>
    <property type="match status" value="1"/>
</dbReference>
<name>C1N6A9_MICPC</name>
<dbReference type="eggNOG" id="KOG1028">
    <property type="taxonomic scope" value="Eukaryota"/>
</dbReference>
<evidence type="ECO:0000313" key="3">
    <source>
        <dbReference type="EMBL" id="EEH52441.1"/>
    </source>
</evidence>
<evidence type="ECO:0000256" key="1">
    <source>
        <dbReference type="SAM" id="MobiDB-lite"/>
    </source>
</evidence>
<evidence type="ECO:0000259" key="2">
    <source>
        <dbReference type="PROSITE" id="PS50004"/>
    </source>
</evidence>
<dbReference type="PANTHER" id="PTHR46296:SF8">
    <property type="entry name" value="OS06G0297800 PROTEIN"/>
    <property type="match status" value="1"/>
</dbReference>
<dbReference type="SUPFAM" id="SSF49562">
    <property type="entry name" value="C2 domain (Calcium/lipid-binding domain, CaLB)"/>
    <property type="match status" value="1"/>
</dbReference>
<gene>
    <name evidence="3" type="ORF">MICPUCDRAFT_63907</name>
</gene>
<feature type="compositionally biased region" description="Basic residues" evidence="1">
    <location>
        <begin position="29"/>
        <end position="41"/>
    </location>
</feature>
<reference evidence="3 4" key="1">
    <citation type="journal article" date="2009" name="Science">
        <title>Green evolution and dynamic adaptations revealed by genomes of the marine picoeukaryotes Micromonas.</title>
        <authorList>
            <person name="Worden A.Z."/>
            <person name="Lee J.H."/>
            <person name="Mock T."/>
            <person name="Rouze P."/>
            <person name="Simmons M.P."/>
            <person name="Aerts A.L."/>
            <person name="Allen A.E."/>
            <person name="Cuvelier M.L."/>
            <person name="Derelle E."/>
            <person name="Everett M.V."/>
            <person name="Foulon E."/>
            <person name="Grimwood J."/>
            <person name="Gundlach H."/>
            <person name="Henrissat B."/>
            <person name="Napoli C."/>
            <person name="McDonald S.M."/>
            <person name="Parker M.S."/>
            <person name="Rombauts S."/>
            <person name="Salamov A."/>
            <person name="Von Dassow P."/>
            <person name="Badger J.H."/>
            <person name="Coutinho P.M."/>
            <person name="Demir E."/>
            <person name="Dubchak I."/>
            <person name="Gentemann C."/>
            <person name="Eikrem W."/>
            <person name="Gready J.E."/>
            <person name="John U."/>
            <person name="Lanier W."/>
            <person name="Lindquist E.A."/>
            <person name="Lucas S."/>
            <person name="Mayer K.F."/>
            <person name="Moreau H."/>
            <person name="Not F."/>
            <person name="Otillar R."/>
            <person name="Panaud O."/>
            <person name="Pangilinan J."/>
            <person name="Paulsen I."/>
            <person name="Piegu B."/>
            <person name="Poliakov A."/>
            <person name="Robbens S."/>
            <person name="Schmutz J."/>
            <person name="Toulza E."/>
            <person name="Wyss T."/>
            <person name="Zelensky A."/>
            <person name="Zhou K."/>
            <person name="Armbrust E.V."/>
            <person name="Bhattacharya D."/>
            <person name="Goodenough U.W."/>
            <person name="Van de Peer Y."/>
            <person name="Grigoriev I.V."/>
        </authorList>
    </citation>
    <scope>NUCLEOTIDE SEQUENCE [LARGE SCALE GENOMIC DNA]</scope>
    <source>
        <strain evidence="3 4">CCMP1545</strain>
    </source>
</reference>
<proteinExistence type="predicted"/>
<dbReference type="EMBL" id="GG663748">
    <property type="protein sequence ID" value="EEH52441.1"/>
    <property type="molecule type" value="Genomic_DNA"/>
</dbReference>
<dbReference type="Gene3D" id="2.60.40.150">
    <property type="entry name" value="C2 domain"/>
    <property type="match status" value="1"/>
</dbReference>
<dbReference type="InterPro" id="IPR044511">
    <property type="entry name" value="At1g03370/At5g50170-like"/>
</dbReference>
<keyword evidence="4" id="KW-1185">Reference proteome</keyword>
<protein>
    <submittedName>
        <fullName evidence="3">Predicted protein</fullName>
    </submittedName>
</protein>
<dbReference type="GeneID" id="9688941"/>
<feature type="compositionally biased region" description="Low complexity" evidence="1">
    <location>
        <begin position="14"/>
        <end position="28"/>
    </location>
</feature>
<dbReference type="AlphaFoldDB" id="C1N6A9"/>
<dbReference type="RefSeq" id="XP_003063305.1">
    <property type="nucleotide sequence ID" value="XM_003063259.1"/>
</dbReference>
<dbReference type="InterPro" id="IPR035892">
    <property type="entry name" value="C2_domain_sf"/>
</dbReference>
<dbReference type="KEGG" id="mpp:MICPUCDRAFT_63907"/>
<dbReference type="OrthoDB" id="430884at2759"/>
<feature type="region of interest" description="Disordered" evidence="1">
    <location>
        <begin position="1"/>
        <end position="50"/>
    </location>
</feature>
<organism evidence="4">
    <name type="scientific">Micromonas pusilla (strain CCMP1545)</name>
    <name type="common">Picoplanktonic green alga</name>
    <dbReference type="NCBI Taxonomy" id="564608"/>
    <lineage>
        <taxon>Eukaryota</taxon>
        <taxon>Viridiplantae</taxon>
        <taxon>Chlorophyta</taxon>
        <taxon>Mamiellophyceae</taxon>
        <taxon>Mamiellales</taxon>
        <taxon>Mamiellaceae</taxon>
        <taxon>Micromonas</taxon>
    </lineage>
</organism>
<dbReference type="STRING" id="564608.C1N6A9"/>
<sequence>MGANASSLERDSRASSSDASRTSSSAKSKSIRGRRDSKKARALANAMRASAAVARTPTRSLLSAEARRAVASCSRSIEFADGTLVPVDGDDPWAKTHDRDGRALWRADAGALRAGDHGPRRMVVEILAARNLEGTDLGGTSDPYASVALGEITRKTSTAFRTCDPAWGERFEFIAAKALEDDEVIVTLYDEDLVGAHDFLGQITIPVRAVDEARRGGSERPWVGDDDDGEPDANCSRVRAHWVKLQSKRPPPERDRGVVTLGCYLDADVEERLHVTVASARGIEAASVRQKTPSRATKKDFPRDASLFARRASLLDAFLTCFSSPRARFRLRRSTDATPFD</sequence>
<dbReference type="InterPro" id="IPR000008">
    <property type="entry name" value="C2_dom"/>
</dbReference>
<evidence type="ECO:0000313" key="4">
    <source>
        <dbReference type="Proteomes" id="UP000001876"/>
    </source>
</evidence>
<dbReference type="PANTHER" id="PTHR46296">
    <property type="entry name" value="BNAA05G37250D PROTEIN"/>
    <property type="match status" value="1"/>
</dbReference>